<dbReference type="EMBL" id="JABUFE010000001">
    <property type="protein sequence ID" value="NSX53866.1"/>
    <property type="molecule type" value="Genomic_DNA"/>
</dbReference>
<evidence type="ECO:0000313" key="3">
    <source>
        <dbReference type="EMBL" id="NSX53866.1"/>
    </source>
</evidence>
<dbReference type="RefSeq" id="WP_174135242.1">
    <property type="nucleotide sequence ID" value="NZ_JABUFE010000001.1"/>
</dbReference>
<organism evidence="3 4">
    <name type="scientific">Parasulfitobacter algicola</name>
    <dbReference type="NCBI Taxonomy" id="2614809"/>
    <lineage>
        <taxon>Bacteria</taxon>
        <taxon>Pseudomonadati</taxon>
        <taxon>Pseudomonadota</taxon>
        <taxon>Alphaproteobacteria</taxon>
        <taxon>Rhodobacterales</taxon>
        <taxon>Roseobacteraceae</taxon>
        <taxon>Parasulfitobacter</taxon>
    </lineage>
</organism>
<comment type="caution">
    <text evidence="3">The sequence shown here is derived from an EMBL/GenBank/DDBJ whole genome shotgun (WGS) entry which is preliminary data.</text>
</comment>
<feature type="domain" description="Glycosyl transferase family 1" evidence="1">
    <location>
        <begin position="189"/>
        <end position="344"/>
    </location>
</feature>
<keyword evidence="4" id="KW-1185">Reference proteome</keyword>
<dbReference type="SUPFAM" id="SSF53756">
    <property type="entry name" value="UDP-Glycosyltransferase/glycogen phosphorylase"/>
    <property type="match status" value="1"/>
</dbReference>
<feature type="domain" description="Glycosyltransferase subfamily 4-like N-terminal" evidence="2">
    <location>
        <begin position="16"/>
        <end position="174"/>
    </location>
</feature>
<proteinExistence type="predicted"/>
<dbReference type="InterPro" id="IPR028098">
    <property type="entry name" value="Glyco_trans_4-like_N"/>
</dbReference>
<dbReference type="Proteomes" id="UP000777935">
    <property type="component" value="Unassembled WGS sequence"/>
</dbReference>
<reference evidence="3 4" key="1">
    <citation type="submission" date="2020-06" db="EMBL/GenBank/DDBJ databases">
        <title>Sulfitobacter algicola sp. nov., isolated from green algae.</title>
        <authorList>
            <person name="Wang C."/>
        </authorList>
    </citation>
    <scope>NUCLEOTIDE SEQUENCE [LARGE SCALE GENOMIC DNA]</scope>
    <source>
        <strain evidence="3 4">1151</strain>
    </source>
</reference>
<name>A0ABX2ILV7_9RHOB</name>
<dbReference type="CDD" id="cd03811">
    <property type="entry name" value="GT4_GT28_WabH-like"/>
    <property type="match status" value="1"/>
</dbReference>
<evidence type="ECO:0000259" key="2">
    <source>
        <dbReference type="Pfam" id="PF13439"/>
    </source>
</evidence>
<dbReference type="Pfam" id="PF00534">
    <property type="entry name" value="Glycos_transf_1"/>
    <property type="match status" value="1"/>
</dbReference>
<evidence type="ECO:0000313" key="4">
    <source>
        <dbReference type="Proteomes" id="UP000777935"/>
    </source>
</evidence>
<sequence>MNDKKIHFYIPAFNGGGAENAIIRLLNYWHDAGRSVALIVNQMTGPLIGRLNPKVPVYVLGSSHSLANIPRLTRHLRNHRPDLLVTALLSPNVAGVIASRISGSHCPVVCLVRNHTSQELREHSFVRHVIIKPLLSYSYARAAAIGCVSRDVSQDMSELFGIDQKRLFNTYNPVPDSCFEAATRPADMPDDGDPVFLAIGRLVRQKDYPTMITAFAKLQKKHRSHLVILGEGPERHTIQTMVQKQYIADRVHLLGYRQSPQDYLCHCDGFLLFSLFEGFPNVIVEALAAGASIVATDAPGGTSDILADGTFGHLIPLRDANAAANAMANVLQNPLTRHQQIHRAMDFSLPTVADRYDQLFQLAFDKTDRVQELVPA</sequence>
<protein>
    <submittedName>
        <fullName evidence="3">Glycosyltransferase</fullName>
    </submittedName>
</protein>
<dbReference type="PANTHER" id="PTHR12526">
    <property type="entry name" value="GLYCOSYLTRANSFERASE"/>
    <property type="match status" value="1"/>
</dbReference>
<evidence type="ECO:0000259" key="1">
    <source>
        <dbReference type="Pfam" id="PF00534"/>
    </source>
</evidence>
<gene>
    <name evidence="3" type="ORF">HRQ87_03535</name>
</gene>
<dbReference type="InterPro" id="IPR001296">
    <property type="entry name" value="Glyco_trans_1"/>
</dbReference>
<dbReference type="Gene3D" id="3.40.50.2000">
    <property type="entry name" value="Glycogen Phosphorylase B"/>
    <property type="match status" value="2"/>
</dbReference>
<dbReference type="PANTHER" id="PTHR12526:SF630">
    <property type="entry name" value="GLYCOSYLTRANSFERASE"/>
    <property type="match status" value="1"/>
</dbReference>
<dbReference type="Pfam" id="PF13439">
    <property type="entry name" value="Glyco_transf_4"/>
    <property type="match status" value="1"/>
</dbReference>
<accession>A0ABX2ILV7</accession>